<dbReference type="CDD" id="cd03467">
    <property type="entry name" value="Rieske"/>
    <property type="match status" value="1"/>
</dbReference>
<gene>
    <name evidence="6" type="ORF">EDC28_111142</name>
</gene>
<name>A0A3N1P5R4_9GAMM</name>
<dbReference type="STRING" id="584787.GCA_001247655_03371"/>
<keyword evidence="3" id="KW-0408">Iron</keyword>
<dbReference type="GO" id="GO:0046872">
    <property type="term" value="F:metal ion binding"/>
    <property type="evidence" value="ECO:0007669"/>
    <property type="project" value="UniProtKB-KW"/>
</dbReference>
<keyword evidence="1" id="KW-0001">2Fe-2S</keyword>
<evidence type="ECO:0000259" key="5">
    <source>
        <dbReference type="PROSITE" id="PS51296"/>
    </source>
</evidence>
<keyword evidence="4" id="KW-0411">Iron-sulfur</keyword>
<evidence type="ECO:0000313" key="7">
    <source>
        <dbReference type="Proteomes" id="UP000268033"/>
    </source>
</evidence>
<comment type="caution">
    <text evidence="6">The sequence shown here is derived from an EMBL/GenBank/DDBJ whole genome shotgun (WGS) entry which is preliminary data.</text>
</comment>
<keyword evidence="2" id="KW-0479">Metal-binding</keyword>
<dbReference type="Proteomes" id="UP000268033">
    <property type="component" value="Unassembled WGS sequence"/>
</dbReference>
<dbReference type="EMBL" id="RJUL01000011">
    <property type="protein sequence ID" value="ROQ22040.1"/>
    <property type="molecule type" value="Genomic_DNA"/>
</dbReference>
<dbReference type="OrthoDB" id="9794779at2"/>
<evidence type="ECO:0000256" key="3">
    <source>
        <dbReference type="ARBA" id="ARBA00023004"/>
    </source>
</evidence>
<keyword evidence="7" id="KW-1185">Reference proteome</keyword>
<evidence type="ECO:0000256" key="1">
    <source>
        <dbReference type="ARBA" id="ARBA00022714"/>
    </source>
</evidence>
<evidence type="ECO:0000256" key="4">
    <source>
        <dbReference type="ARBA" id="ARBA00023014"/>
    </source>
</evidence>
<organism evidence="6 7">
    <name type="scientific">Gallaecimonas pentaromativorans</name>
    <dbReference type="NCBI Taxonomy" id="584787"/>
    <lineage>
        <taxon>Bacteria</taxon>
        <taxon>Pseudomonadati</taxon>
        <taxon>Pseudomonadota</taxon>
        <taxon>Gammaproteobacteria</taxon>
        <taxon>Enterobacterales</taxon>
        <taxon>Gallaecimonadaceae</taxon>
        <taxon>Gallaecimonas</taxon>
    </lineage>
</organism>
<dbReference type="Pfam" id="PF00355">
    <property type="entry name" value="Rieske"/>
    <property type="match status" value="1"/>
</dbReference>
<sequence length="120" mass="13013">MEKPEPFKRLAPGHRLCALSDLNDPGSKGFVFESPGGERLSIFVVRKGEAVFGYVNRCPHMGVPLSALPDLFLASDGQILCDKHGALFDVQSGLCTEGPCRYHYLQQVPVQVQGGQVLTA</sequence>
<feature type="domain" description="Rieske" evidence="5">
    <location>
        <begin position="14"/>
        <end position="119"/>
    </location>
</feature>
<dbReference type="AlphaFoldDB" id="A0A3N1P5R4"/>
<reference evidence="6 7" key="1">
    <citation type="submission" date="2018-11" db="EMBL/GenBank/DDBJ databases">
        <title>Genomic Encyclopedia of Type Strains, Phase IV (KMG-IV): sequencing the most valuable type-strain genomes for metagenomic binning, comparative biology and taxonomic classification.</title>
        <authorList>
            <person name="Goeker M."/>
        </authorList>
    </citation>
    <scope>NUCLEOTIDE SEQUENCE [LARGE SCALE GENOMIC DNA]</scope>
    <source>
        <strain evidence="6 7">DSM 21945</strain>
    </source>
</reference>
<dbReference type="InterPro" id="IPR017941">
    <property type="entry name" value="Rieske_2Fe-2S"/>
</dbReference>
<evidence type="ECO:0000313" key="6">
    <source>
        <dbReference type="EMBL" id="ROQ22040.1"/>
    </source>
</evidence>
<dbReference type="PROSITE" id="PS51296">
    <property type="entry name" value="RIESKE"/>
    <property type="match status" value="1"/>
</dbReference>
<dbReference type="PANTHER" id="PTHR40261">
    <property type="match status" value="1"/>
</dbReference>
<dbReference type="Gene3D" id="2.102.10.10">
    <property type="entry name" value="Rieske [2Fe-2S] iron-sulphur domain"/>
    <property type="match status" value="1"/>
</dbReference>
<dbReference type="RefSeq" id="WP_050658849.1">
    <property type="nucleotide sequence ID" value="NZ_JBLXEP010000025.1"/>
</dbReference>
<dbReference type="SUPFAM" id="SSF50022">
    <property type="entry name" value="ISP domain"/>
    <property type="match status" value="1"/>
</dbReference>
<protein>
    <submittedName>
        <fullName evidence="6">Nitrite reductase/ring-hydroxylating ferredoxin subunit</fullName>
    </submittedName>
</protein>
<proteinExistence type="predicted"/>
<dbReference type="GO" id="GO:0051537">
    <property type="term" value="F:2 iron, 2 sulfur cluster binding"/>
    <property type="evidence" value="ECO:0007669"/>
    <property type="project" value="UniProtKB-KW"/>
</dbReference>
<dbReference type="InterPro" id="IPR036922">
    <property type="entry name" value="Rieske_2Fe-2S_sf"/>
</dbReference>
<evidence type="ECO:0000256" key="2">
    <source>
        <dbReference type="ARBA" id="ARBA00022723"/>
    </source>
</evidence>
<accession>A0A3N1P5R4</accession>
<dbReference type="PANTHER" id="PTHR40261:SF1">
    <property type="entry name" value="RIESKE DOMAIN-CONTAINING PROTEIN"/>
    <property type="match status" value="1"/>
</dbReference>